<dbReference type="AlphaFoldDB" id="A0A345YAJ2"/>
<keyword evidence="2" id="KW-1133">Transmembrane helix</keyword>
<evidence type="ECO:0000256" key="2">
    <source>
        <dbReference type="SAM" id="Phobius"/>
    </source>
</evidence>
<feature type="region of interest" description="Disordered" evidence="1">
    <location>
        <begin position="89"/>
        <end position="198"/>
    </location>
</feature>
<evidence type="ECO:0000313" key="4">
    <source>
        <dbReference type="Proteomes" id="UP000254508"/>
    </source>
</evidence>
<feature type="compositionally biased region" description="Low complexity" evidence="1">
    <location>
        <begin position="162"/>
        <end position="177"/>
    </location>
</feature>
<name>A0A345YAJ2_9SPHN</name>
<keyword evidence="2" id="KW-0812">Transmembrane</keyword>
<proteinExistence type="predicted"/>
<evidence type="ECO:0000256" key="1">
    <source>
        <dbReference type="SAM" id="MobiDB-lite"/>
    </source>
</evidence>
<dbReference type="Proteomes" id="UP000254508">
    <property type="component" value="Chromosome"/>
</dbReference>
<organism evidence="3 4">
    <name type="scientific">Erythrobacter aureus</name>
    <dbReference type="NCBI Taxonomy" id="2182384"/>
    <lineage>
        <taxon>Bacteria</taxon>
        <taxon>Pseudomonadati</taxon>
        <taxon>Pseudomonadota</taxon>
        <taxon>Alphaproteobacteria</taxon>
        <taxon>Sphingomonadales</taxon>
        <taxon>Erythrobacteraceae</taxon>
        <taxon>Erythrobacter/Porphyrobacter group</taxon>
        <taxon>Erythrobacter</taxon>
    </lineage>
</organism>
<feature type="compositionally biased region" description="Polar residues" evidence="1">
    <location>
        <begin position="111"/>
        <end position="122"/>
    </location>
</feature>
<gene>
    <name evidence="3" type="ORF">DVR09_00130</name>
</gene>
<keyword evidence="2" id="KW-0472">Membrane</keyword>
<dbReference type="KEGG" id="err:DVR09_00130"/>
<protein>
    <submittedName>
        <fullName evidence="3">Uncharacterized protein</fullName>
    </submittedName>
</protein>
<feature type="transmembrane region" description="Helical" evidence="2">
    <location>
        <begin position="53"/>
        <end position="74"/>
    </location>
</feature>
<dbReference type="EMBL" id="CP031357">
    <property type="protein sequence ID" value="AXK40944.1"/>
    <property type="molecule type" value="Genomic_DNA"/>
</dbReference>
<accession>A0A345YAJ2</accession>
<sequence>MRGASIEDRRLPVNAKARARMYRPIRAVPANPIASLRRRYADLRPDLRERLPAIALTLAFELLLVLALLSLGSVKREVAEMRDSLVAFTAPNTEEDEAEEPAADTPRPSEAVQSQPDLQSSPEPVADRPHTPPAPAPRPILRSDFSLESLPQATSPAQTPSRRATVPPLPLRLVTPREFPGAARTASRSMPHAGIGAL</sequence>
<keyword evidence="4" id="KW-1185">Reference proteome</keyword>
<feature type="compositionally biased region" description="Polar residues" evidence="1">
    <location>
        <begin position="149"/>
        <end position="161"/>
    </location>
</feature>
<evidence type="ECO:0000313" key="3">
    <source>
        <dbReference type="EMBL" id="AXK40944.1"/>
    </source>
</evidence>
<reference evidence="4" key="1">
    <citation type="submission" date="2018-07" db="EMBL/GenBank/DDBJ databases">
        <title>Genome sequence of Erythrobacter strain YH-07, an antagonistic bacterium isolated from Yellow Sea.</title>
        <authorList>
            <person name="Tang T."/>
            <person name="Liu Q."/>
            <person name="Sun X."/>
        </authorList>
    </citation>
    <scope>NUCLEOTIDE SEQUENCE [LARGE SCALE GENOMIC DNA]</scope>
    <source>
        <strain evidence="4">YH-07</strain>
    </source>
</reference>
<feature type="compositionally biased region" description="Acidic residues" evidence="1">
    <location>
        <begin position="93"/>
        <end position="102"/>
    </location>
</feature>